<name>A0ABD3ICY7_9MARC</name>
<evidence type="ECO:0000313" key="10">
    <source>
        <dbReference type="Proteomes" id="UP001633002"/>
    </source>
</evidence>
<gene>
    <name evidence="9" type="ORF">R1sor_018634</name>
</gene>
<evidence type="ECO:0000313" key="9">
    <source>
        <dbReference type="EMBL" id="KAL3700612.1"/>
    </source>
</evidence>
<evidence type="ECO:0008006" key="11">
    <source>
        <dbReference type="Google" id="ProtNLM"/>
    </source>
</evidence>
<keyword evidence="7 8" id="KW-0472">Membrane</keyword>
<dbReference type="GO" id="GO:0006506">
    <property type="term" value="P:GPI anchor biosynthetic process"/>
    <property type="evidence" value="ECO:0007669"/>
    <property type="project" value="UniProtKB-KW"/>
</dbReference>
<reference evidence="9 10" key="1">
    <citation type="submission" date="2024-09" db="EMBL/GenBank/DDBJ databases">
        <title>Chromosome-scale assembly of Riccia sorocarpa.</title>
        <authorList>
            <person name="Paukszto L."/>
        </authorList>
    </citation>
    <scope>NUCLEOTIDE SEQUENCE [LARGE SCALE GENOMIC DNA]</scope>
    <source>
        <strain evidence="9">LP-2024</strain>
        <tissue evidence="9">Aerial parts of the thallus</tissue>
    </source>
</reference>
<evidence type="ECO:0000256" key="6">
    <source>
        <dbReference type="ARBA" id="ARBA00022989"/>
    </source>
</evidence>
<evidence type="ECO:0000256" key="2">
    <source>
        <dbReference type="ARBA" id="ARBA00004687"/>
    </source>
</evidence>
<dbReference type="AlphaFoldDB" id="A0ABD3ICY7"/>
<keyword evidence="3" id="KW-0337">GPI-anchor biosynthesis</keyword>
<evidence type="ECO:0000256" key="1">
    <source>
        <dbReference type="ARBA" id="ARBA00004477"/>
    </source>
</evidence>
<feature type="transmembrane region" description="Helical" evidence="8">
    <location>
        <begin position="112"/>
        <end position="135"/>
    </location>
</feature>
<sequence length="257" mass="28093">MAERAKVERRKIGPSPKAVEERAEEQIHAHVEEEVDQLSGSISLLRLVCVQLVCGAAVLLGLWIVPYWMGGLSIVFQPVETLRICVATAFPIVSFSFSMLRLQPDICPVWWAAFRGFLGLPIGILVASFLATVFGAPLSYESAIRTLHWGALVSTLTVVPVAAIAGGSWPIWHRLFAATKPNGALELALCLPAHGAAIGSWVGAWPMPLDWGRPWQEWPVCCTYGAVGGYLLSVLVSLFWNAINVRHSTKEARRKAK</sequence>
<protein>
    <recommendedName>
        <fullName evidence="11">Phosphatidylinositol-glycan biosynthesis class F protein</fullName>
    </recommendedName>
</protein>
<dbReference type="Proteomes" id="UP001633002">
    <property type="component" value="Unassembled WGS sequence"/>
</dbReference>
<feature type="transmembrane region" description="Helical" evidence="8">
    <location>
        <begin position="184"/>
        <end position="204"/>
    </location>
</feature>
<feature type="transmembrane region" description="Helical" evidence="8">
    <location>
        <begin position="224"/>
        <end position="245"/>
    </location>
</feature>
<evidence type="ECO:0000256" key="4">
    <source>
        <dbReference type="ARBA" id="ARBA00022692"/>
    </source>
</evidence>
<dbReference type="Pfam" id="PF06699">
    <property type="entry name" value="PIG-F"/>
    <property type="match status" value="1"/>
</dbReference>
<feature type="transmembrane region" description="Helical" evidence="8">
    <location>
        <begin position="147"/>
        <end position="172"/>
    </location>
</feature>
<keyword evidence="6 8" id="KW-1133">Transmembrane helix</keyword>
<dbReference type="EMBL" id="JBJQOH010000001">
    <property type="protein sequence ID" value="KAL3700612.1"/>
    <property type="molecule type" value="Genomic_DNA"/>
</dbReference>
<comment type="subcellular location">
    <subcellularLocation>
        <location evidence="1">Endoplasmic reticulum membrane</location>
        <topology evidence="1">Multi-pass membrane protein</topology>
    </subcellularLocation>
</comment>
<keyword evidence="4 8" id="KW-0812">Transmembrane</keyword>
<comment type="caution">
    <text evidence="9">The sequence shown here is derived from an EMBL/GenBank/DDBJ whole genome shotgun (WGS) entry which is preliminary data.</text>
</comment>
<evidence type="ECO:0000256" key="3">
    <source>
        <dbReference type="ARBA" id="ARBA00022502"/>
    </source>
</evidence>
<comment type="pathway">
    <text evidence="2">Glycolipid biosynthesis; glycosylphosphatidylinositol-anchor biosynthesis.</text>
</comment>
<feature type="transmembrane region" description="Helical" evidence="8">
    <location>
        <begin position="81"/>
        <end position="100"/>
    </location>
</feature>
<keyword evidence="10" id="KW-1185">Reference proteome</keyword>
<proteinExistence type="predicted"/>
<evidence type="ECO:0000256" key="7">
    <source>
        <dbReference type="ARBA" id="ARBA00023136"/>
    </source>
</evidence>
<organism evidence="9 10">
    <name type="scientific">Riccia sorocarpa</name>
    <dbReference type="NCBI Taxonomy" id="122646"/>
    <lineage>
        <taxon>Eukaryota</taxon>
        <taxon>Viridiplantae</taxon>
        <taxon>Streptophyta</taxon>
        <taxon>Embryophyta</taxon>
        <taxon>Marchantiophyta</taxon>
        <taxon>Marchantiopsida</taxon>
        <taxon>Marchantiidae</taxon>
        <taxon>Marchantiales</taxon>
        <taxon>Ricciaceae</taxon>
        <taxon>Riccia</taxon>
    </lineage>
</organism>
<evidence type="ECO:0000256" key="5">
    <source>
        <dbReference type="ARBA" id="ARBA00022824"/>
    </source>
</evidence>
<accession>A0ABD3ICY7</accession>
<dbReference type="GO" id="GO:0005789">
    <property type="term" value="C:endoplasmic reticulum membrane"/>
    <property type="evidence" value="ECO:0007669"/>
    <property type="project" value="UniProtKB-SubCell"/>
</dbReference>
<keyword evidence="5" id="KW-0256">Endoplasmic reticulum</keyword>
<feature type="transmembrane region" description="Helical" evidence="8">
    <location>
        <begin position="47"/>
        <end position="69"/>
    </location>
</feature>
<evidence type="ECO:0000256" key="8">
    <source>
        <dbReference type="SAM" id="Phobius"/>
    </source>
</evidence>
<dbReference type="InterPro" id="IPR009580">
    <property type="entry name" value="GPI_biosynthesis_protein_Pig-F"/>
</dbReference>